<sequence>MTTSRLNDDCILYILKFLQNDRSTLFKCLMANRFWSKITIPLLYANPFERLKDDKKHLIIKTFLSCLNEDETSYLLKLNDDYKIPNLNDLIISDVRPIFEYPKFIKQLLTSEIQSAIGQWTNKYIEKKSILIYDLLQSLTQVCYHMFLRQGVHLNHLEIYPSIFKSELFDHLIIQNLFTLSTLTLSTCDDDTSEFKRGNISDFLTVIAKNCKSINQLNLKQPKVYNSIELSTIIKRQKELKEFIFTHSENLFKNIFSSLEFQKHSLVTLKFRYVNFHEFILQSMINLYNLKSLEINSCHGMTLELCKIFHLASFKLKELIILGNNWETSITITIIKYLGITLQQLRIIKITLELMEIISQYCLNLVTLYISLEYNINPSIFPYFKNLKIKNLNIMPQYISSEDGELKTLDLDKLATNFSKDVIKVSLFSCQFMKKEILSSFLNNCPNHIITLNLRKKLDTEYLEIILNYIKKKNNNLKFLGFFGLDKILSNEELEMINQIKEKGIKLVEFNEIL</sequence>
<name>A0A9N9FQ59_FUNMO</name>
<gene>
    <name evidence="1" type="ORF">FMOSSE_LOCUS6601</name>
</gene>
<dbReference type="InterPro" id="IPR032675">
    <property type="entry name" value="LRR_dom_sf"/>
</dbReference>
<comment type="caution">
    <text evidence="1">The sequence shown here is derived from an EMBL/GenBank/DDBJ whole genome shotgun (WGS) entry which is preliminary data.</text>
</comment>
<dbReference type="Proteomes" id="UP000789375">
    <property type="component" value="Unassembled WGS sequence"/>
</dbReference>
<dbReference type="EMBL" id="CAJVPP010001407">
    <property type="protein sequence ID" value="CAG8553704.1"/>
    <property type="molecule type" value="Genomic_DNA"/>
</dbReference>
<evidence type="ECO:0000313" key="1">
    <source>
        <dbReference type="EMBL" id="CAG8553704.1"/>
    </source>
</evidence>
<protein>
    <submittedName>
        <fullName evidence="1">12051_t:CDS:1</fullName>
    </submittedName>
</protein>
<evidence type="ECO:0000313" key="2">
    <source>
        <dbReference type="Proteomes" id="UP000789375"/>
    </source>
</evidence>
<dbReference type="SUPFAM" id="SSF52047">
    <property type="entry name" value="RNI-like"/>
    <property type="match status" value="1"/>
</dbReference>
<proteinExistence type="predicted"/>
<dbReference type="AlphaFoldDB" id="A0A9N9FQ59"/>
<reference evidence="1" key="1">
    <citation type="submission" date="2021-06" db="EMBL/GenBank/DDBJ databases">
        <authorList>
            <person name="Kallberg Y."/>
            <person name="Tangrot J."/>
            <person name="Rosling A."/>
        </authorList>
    </citation>
    <scope>NUCLEOTIDE SEQUENCE</scope>
    <source>
        <strain evidence="1">87-6 pot B 2015</strain>
    </source>
</reference>
<organism evidence="1 2">
    <name type="scientific">Funneliformis mosseae</name>
    <name type="common">Endomycorrhizal fungus</name>
    <name type="synonym">Glomus mosseae</name>
    <dbReference type="NCBI Taxonomy" id="27381"/>
    <lineage>
        <taxon>Eukaryota</taxon>
        <taxon>Fungi</taxon>
        <taxon>Fungi incertae sedis</taxon>
        <taxon>Mucoromycota</taxon>
        <taxon>Glomeromycotina</taxon>
        <taxon>Glomeromycetes</taxon>
        <taxon>Glomerales</taxon>
        <taxon>Glomeraceae</taxon>
        <taxon>Funneliformis</taxon>
    </lineage>
</organism>
<accession>A0A9N9FQ59</accession>
<dbReference type="Gene3D" id="3.80.10.10">
    <property type="entry name" value="Ribonuclease Inhibitor"/>
    <property type="match status" value="1"/>
</dbReference>
<keyword evidence="2" id="KW-1185">Reference proteome</keyword>